<comment type="caution">
    <text evidence="9">The sequence shown here is derived from an EMBL/GenBank/DDBJ whole genome shotgun (WGS) entry which is preliminary data.</text>
</comment>
<dbReference type="EMBL" id="JAOQNS010000014">
    <property type="protein sequence ID" value="MCW2309792.1"/>
    <property type="molecule type" value="Genomic_DNA"/>
</dbReference>
<feature type="transmembrane region" description="Helical" evidence="8">
    <location>
        <begin position="230"/>
        <end position="250"/>
    </location>
</feature>
<evidence type="ECO:0000256" key="7">
    <source>
        <dbReference type="ARBA" id="ARBA00023136"/>
    </source>
</evidence>
<feature type="transmembrane region" description="Helical" evidence="8">
    <location>
        <begin position="128"/>
        <end position="151"/>
    </location>
</feature>
<keyword evidence="6 8" id="KW-1133">Transmembrane helix</keyword>
<feature type="transmembrane region" description="Helical" evidence="8">
    <location>
        <begin position="256"/>
        <end position="277"/>
    </location>
</feature>
<organism evidence="9 10">
    <name type="scientific">Rhodobium gokarnense</name>
    <dbReference type="NCBI Taxonomy" id="364296"/>
    <lineage>
        <taxon>Bacteria</taxon>
        <taxon>Pseudomonadati</taxon>
        <taxon>Pseudomonadota</taxon>
        <taxon>Alphaproteobacteria</taxon>
        <taxon>Hyphomicrobiales</taxon>
        <taxon>Rhodobiaceae</taxon>
        <taxon>Rhodobium</taxon>
    </lineage>
</organism>
<dbReference type="Proteomes" id="UP001209755">
    <property type="component" value="Unassembled WGS sequence"/>
</dbReference>
<keyword evidence="10" id="KW-1185">Reference proteome</keyword>
<evidence type="ECO:0000256" key="2">
    <source>
        <dbReference type="ARBA" id="ARBA00010145"/>
    </source>
</evidence>
<dbReference type="InterPro" id="IPR038770">
    <property type="entry name" value="Na+/solute_symporter_sf"/>
</dbReference>
<keyword evidence="3" id="KW-0813">Transport</keyword>
<protein>
    <submittedName>
        <fullName evidence="9">Permease</fullName>
    </submittedName>
</protein>
<comment type="subcellular location">
    <subcellularLocation>
        <location evidence="1">Cell membrane</location>
        <topology evidence="1">Multi-pass membrane protein</topology>
    </subcellularLocation>
</comment>
<dbReference type="PANTHER" id="PTHR36838:SF3">
    <property type="entry name" value="TRANSPORTER AUXIN EFFLUX CARRIER EC FAMILY"/>
    <property type="match status" value="1"/>
</dbReference>
<evidence type="ECO:0000256" key="5">
    <source>
        <dbReference type="ARBA" id="ARBA00022692"/>
    </source>
</evidence>
<dbReference type="Pfam" id="PF03547">
    <property type="entry name" value="Mem_trans"/>
    <property type="match status" value="1"/>
</dbReference>
<keyword evidence="7 8" id="KW-0472">Membrane</keyword>
<evidence type="ECO:0000313" key="9">
    <source>
        <dbReference type="EMBL" id="MCW2309792.1"/>
    </source>
</evidence>
<dbReference type="InterPro" id="IPR004776">
    <property type="entry name" value="Mem_transp_PIN-like"/>
</dbReference>
<feature type="transmembrane region" description="Helical" evidence="8">
    <location>
        <begin position="32"/>
        <end position="52"/>
    </location>
</feature>
<accession>A0ABT3HHA2</accession>
<dbReference type="RefSeq" id="WP_264603367.1">
    <property type="nucleotide sequence ID" value="NZ_JAOQNS010000014.1"/>
</dbReference>
<feature type="transmembrane region" description="Helical" evidence="8">
    <location>
        <begin position="197"/>
        <end position="218"/>
    </location>
</feature>
<sequence>MQDVISLALPFFGLIFLGYGSGKLMRLPDEGLAWLNFFVIYLALPALFFRLLSQTPIEELANLSYVATTTFATYCAFALAFCIGVVFTRGNIAEATIQGLAGSYSNIGYMGPGLTLAALGPAATVPTALIFCFDNTLLFVLAPMMMAIAGTEQHSLRATVMLVLKRIFTHPFIIATIVGVLAAAIEFRPPQAIDTLLTYLSNAAAPCALFALGVTVALRPLGRVPLELPFLLFTKLVIHPIIVFLLLNWVGGIDPVWVATAVLMACLPPAANVFVIARQYRVYMERASSAILVGTVVSVATVTLVIFLVRSDMLPVLHFGL</sequence>
<proteinExistence type="inferred from homology"/>
<gene>
    <name evidence="9" type="ORF">M2319_004151</name>
</gene>
<evidence type="ECO:0000256" key="3">
    <source>
        <dbReference type="ARBA" id="ARBA00022448"/>
    </source>
</evidence>
<feature type="transmembrane region" description="Helical" evidence="8">
    <location>
        <begin position="289"/>
        <end position="309"/>
    </location>
</feature>
<keyword evidence="4" id="KW-1003">Cell membrane</keyword>
<dbReference type="Gene3D" id="1.20.1530.20">
    <property type="match status" value="1"/>
</dbReference>
<keyword evidence="5 8" id="KW-0812">Transmembrane</keyword>
<comment type="similarity">
    <text evidence="2">Belongs to the auxin efflux carrier (TC 2.A.69) family.</text>
</comment>
<evidence type="ECO:0000256" key="6">
    <source>
        <dbReference type="ARBA" id="ARBA00022989"/>
    </source>
</evidence>
<evidence type="ECO:0000256" key="4">
    <source>
        <dbReference type="ARBA" id="ARBA00022475"/>
    </source>
</evidence>
<dbReference type="PANTHER" id="PTHR36838">
    <property type="entry name" value="AUXIN EFFLUX CARRIER FAMILY PROTEIN"/>
    <property type="match status" value="1"/>
</dbReference>
<name>A0ABT3HHA2_9HYPH</name>
<reference evidence="10" key="1">
    <citation type="submission" date="2023-07" db="EMBL/GenBank/DDBJ databases">
        <title>Genome sequencing of Purple Non-Sulfur Bacteria from various extreme environments.</title>
        <authorList>
            <person name="Mayer M."/>
        </authorList>
    </citation>
    <scope>NUCLEOTIDE SEQUENCE [LARGE SCALE GENOMIC DNA]</scope>
    <source>
        <strain evidence="10">DSM 17935</strain>
    </source>
</reference>
<feature type="transmembrane region" description="Helical" evidence="8">
    <location>
        <begin position="64"/>
        <end position="87"/>
    </location>
</feature>
<evidence type="ECO:0000256" key="8">
    <source>
        <dbReference type="SAM" id="Phobius"/>
    </source>
</evidence>
<evidence type="ECO:0000256" key="1">
    <source>
        <dbReference type="ARBA" id="ARBA00004651"/>
    </source>
</evidence>
<evidence type="ECO:0000313" key="10">
    <source>
        <dbReference type="Proteomes" id="UP001209755"/>
    </source>
</evidence>
<feature type="transmembrane region" description="Helical" evidence="8">
    <location>
        <begin position="163"/>
        <end position="185"/>
    </location>
</feature>